<sequence>PEAPPPATAAHDPGLVLNPGQMAALGAASPHVLVLAGPGTGKTHTLTAKLATLLGFAEVRGEAPQAGPKAASRTTPADGTAPMATDAHAPAEATAGPGASETREAATPQRVPPDTVLAVTFTRRAAAEMRERLAALALRHGRANLSLPRIDTMHAVAFDFWTQSDGQAPVLLSEEAAKRLFAEVNPEFRGARLATAWQDLSLSRETLTPLPVYPGSGEALAAENYARQKAAWNLVDFTDLLEFWLEKIKVGSFQSPFRHILVDEVQDLSPLQLAVIEGLARFPEVSVFAIGDPNQSIYGFRGAASDMAGRLARLWPDLLTVSLTDNYRSAASVLSLAAGLFPTAPPLAPRRRDDAPGHGEIQLFAAPTAAAEISWIGERIRRLLGGTSLTLTKDLGAQTLSPGDIAVLVRFKALIPAIRRSLDRLGIPCSAPEADAFFAEPRIKILLDAAARLLGMAGSEDAAPLNCPDRILAKGPLGLSAYLGDIPPFDRLFWQSPAFKQLCRAFAEHGGWGGLLSFVNTQSELELAGRTAEKVRIMTLHAAKGLEFSAVFLPALEDGVLPFAGTGLLTGNAQGGQDAPDADEERRLFFVGLTRARDRLFLSHAAKRELFGRLVMLKPSRFFEELDLSGVRRSALVARKVSQEKQLGLLIP</sequence>
<feature type="domain" description="UvrD-like helicase C-terminal" evidence="12">
    <location>
        <begin position="331"/>
        <end position="598"/>
    </location>
</feature>
<dbReference type="PROSITE" id="PS51198">
    <property type="entry name" value="UVRD_HELICASE_ATP_BIND"/>
    <property type="match status" value="1"/>
</dbReference>
<feature type="compositionally biased region" description="Low complexity" evidence="10">
    <location>
        <begin position="80"/>
        <end position="99"/>
    </location>
</feature>
<feature type="binding site" evidence="9">
    <location>
        <begin position="36"/>
        <end position="43"/>
    </location>
    <ligand>
        <name>ATP</name>
        <dbReference type="ChEBI" id="CHEBI:30616"/>
    </ligand>
</feature>
<dbReference type="InterPro" id="IPR000212">
    <property type="entry name" value="DNA_helicase_UvrD/REP"/>
</dbReference>
<dbReference type="PROSITE" id="PS51217">
    <property type="entry name" value="UVRD_HELICASE_CTER"/>
    <property type="match status" value="1"/>
</dbReference>
<dbReference type="RefSeq" id="WP_163302300.1">
    <property type="nucleotide sequence ID" value="NZ_JAAGRQ010000042.1"/>
</dbReference>
<dbReference type="SUPFAM" id="SSF52540">
    <property type="entry name" value="P-loop containing nucleoside triphosphate hydrolases"/>
    <property type="match status" value="1"/>
</dbReference>
<dbReference type="InterPro" id="IPR027417">
    <property type="entry name" value="P-loop_NTPase"/>
</dbReference>
<evidence type="ECO:0000256" key="10">
    <source>
        <dbReference type="SAM" id="MobiDB-lite"/>
    </source>
</evidence>
<evidence type="ECO:0000256" key="6">
    <source>
        <dbReference type="ARBA" id="ARBA00034617"/>
    </source>
</evidence>
<evidence type="ECO:0000313" key="14">
    <source>
        <dbReference type="Proteomes" id="UP000469724"/>
    </source>
</evidence>
<dbReference type="EMBL" id="JAAGRQ010000042">
    <property type="protein sequence ID" value="NDY57257.1"/>
    <property type="molecule type" value="Genomic_DNA"/>
</dbReference>
<dbReference type="AlphaFoldDB" id="A0A7K3NMB3"/>
<dbReference type="InterPro" id="IPR014017">
    <property type="entry name" value="DNA_helicase_UvrD-like_C"/>
</dbReference>
<evidence type="ECO:0000313" key="13">
    <source>
        <dbReference type="EMBL" id="NDY57257.1"/>
    </source>
</evidence>
<dbReference type="GO" id="GO:0003677">
    <property type="term" value="F:DNA binding"/>
    <property type="evidence" value="ECO:0007669"/>
    <property type="project" value="InterPro"/>
</dbReference>
<dbReference type="GO" id="GO:0000725">
    <property type="term" value="P:recombinational repair"/>
    <property type="evidence" value="ECO:0007669"/>
    <property type="project" value="TreeGrafter"/>
</dbReference>
<name>A0A7K3NMB3_9BACT</name>
<keyword evidence="4 9" id="KW-0067">ATP-binding</keyword>
<dbReference type="InterPro" id="IPR014016">
    <property type="entry name" value="UvrD-like_ATP-bd"/>
</dbReference>
<evidence type="ECO:0000256" key="4">
    <source>
        <dbReference type="ARBA" id="ARBA00022840"/>
    </source>
</evidence>
<evidence type="ECO:0000256" key="8">
    <source>
        <dbReference type="ARBA" id="ARBA00048988"/>
    </source>
</evidence>
<dbReference type="GO" id="GO:0043138">
    <property type="term" value="F:3'-5' DNA helicase activity"/>
    <property type="evidence" value="ECO:0007669"/>
    <property type="project" value="UniProtKB-EC"/>
</dbReference>
<dbReference type="CDD" id="cd17932">
    <property type="entry name" value="DEXQc_UvrD"/>
    <property type="match status" value="1"/>
</dbReference>
<feature type="non-terminal residue" evidence="13">
    <location>
        <position position="1"/>
    </location>
</feature>
<evidence type="ECO:0000259" key="11">
    <source>
        <dbReference type="PROSITE" id="PS51198"/>
    </source>
</evidence>
<comment type="catalytic activity">
    <reaction evidence="6">
        <text>Couples ATP hydrolysis with the unwinding of duplex DNA by translocating in the 3'-5' direction.</text>
        <dbReference type="EC" id="5.6.2.4"/>
    </reaction>
</comment>
<reference evidence="13 14" key="1">
    <citation type="submission" date="2020-02" db="EMBL/GenBank/DDBJ databases">
        <title>Comparative genomics of sulfur disproportionating microorganisms.</title>
        <authorList>
            <person name="Ward L.M."/>
            <person name="Bertran E."/>
            <person name="Johnston D.T."/>
        </authorList>
    </citation>
    <scope>NUCLEOTIDE SEQUENCE [LARGE SCALE GENOMIC DNA]</scope>
    <source>
        <strain evidence="13 14">DSM 3696</strain>
    </source>
</reference>
<evidence type="ECO:0000256" key="7">
    <source>
        <dbReference type="ARBA" id="ARBA00034808"/>
    </source>
</evidence>
<dbReference type="Pfam" id="PF13361">
    <property type="entry name" value="UvrD_C"/>
    <property type="match status" value="2"/>
</dbReference>
<dbReference type="PANTHER" id="PTHR11070">
    <property type="entry name" value="UVRD / RECB / PCRA DNA HELICASE FAMILY MEMBER"/>
    <property type="match status" value="1"/>
</dbReference>
<protein>
    <recommendedName>
        <fullName evidence="7">DNA 3'-5' helicase</fullName>
        <ecNumber evidence="7">5.6.2.4</ecNumber>
    </recommendedName>
</protein>
<keyword evidence="1 9" id="KW-0547">Nucleotide-binding</keyword>
<evidence type="ECO:0000256" key="1">
    <source>
        <dbReference type="ARBA" id="ARBA00022741"/>
    </source>
</evidence>
<feature type="region of interest" description="Disordered" evidence="10">
    <location>
        <begin position="63"/>
        <end position="113"/>
    </location>
</feature>
<evidence type="ECO:0000256" key="3">
    <source>
        <dbReference type="ARBA" id="ARBA00022806"/>
    </source>
</evidence>
<keyword evidence="5" id="KW-0413">Isomerase</keyword>
<comment type="catalytic activity">
    <reaction evidence="8">
        <text>ATP + H2O = ADP + phosphate + H(+)</text>
        <dbReference type="Rhea" id="RHEA:13065"/>
        <dbReference type="ChEBI" id="CHEBI:15377"/>
        <dbReference type="ChEBI" id="CHEBI:15378"/>
        <dbReference type="ChEBI" id="CHEBI:30616"/>
        <dbReference type="ChEBI" id="CHEBI:43474"/>
        <dbReference type="ChEBI" id="CHEBI:456216"/>
        <dbReference type="EC" id="5.6.2.4"/>
    </reaction>
</comment>
<keyword evidence="3 9" id="KW-0347">Helicase</keyword>
<dbReference type="EC" id="5.6.2.4" evidence="7"/>
<gene>
    <name evidence="13" type="ORF">G3N56_10945</name>
</gene>
<proteinExistence type="predicted"/>
<dbReference type="GO" id="GO:0016787">
    <property type="term" value="F:hydrolase activity"/>
    <property type="evidence" value="ECO:0007669"/>
    <property type="project" value="UniProtKB-UniRule"/>
</dbReference>
<keyword evidence="2 9" id="KW-0378">Hydrolase</keyword>
<accession>A0A7K3NMB3</accession>
<evidence type="ECO:0000256" key="5">
    <source>
        <dbReference type="ARBA" id="ARBA00023235"/>
    </source>
</evidence>
<evidence type="ECO:0000256" key="9">
    <source>
        <dbReference type="PROSITE-ProRule" id="PRU00560"/>
    </source>
</evidence>
<comment type="caution">
    <text evidence="13">The sequence shown here is derived from an EMBL/GenBank/DDBJ whole genome shotgun (WGS) entry which is preliminary data.</text>
</comment>
<feature type="domain" description="UvrD-like helicase ATP-binding" evidence="11">
    <location>
        <begin position="15"/>
        <end position="330"/>
    </location>
</feature>
<organism evidence="13 14">
    <name type="scientific">Desulfolutivibrio sulfodismutans</name>
    <dbReference type="NCBI Taxonomy" id="63561"/>
    <lineage>
        <taxon>Bacteria</taxon>
        <taxon>Pseudomonadati</taxon>
        <taxon>Thermodesulfobacteriota</taxon>
        <taxon>Desulfovibrionia</taxon>
        <taxon>Desulfovibrionales</taxon>
        <taxon>Desulfovibrionaceae</taxon>
        <taxon>Desulfolutivibrio</taxon>
    </lineage>
</organism>
<evidence type="ECO:0000259" key="12">
    <source>
        <dbReference type="PROSITE" id="PS51217"/>
    </source>
</evidence>
<dbReference type="PANTHER" id="PTHR11070:SF59">
    <property type="entry name" value="DNA 3'-5' HELICASE"/>
    <property type="match status" value="1"/>
</dbReference>
<dbReference type="Gene3D" id="3.40.50.300">
    <property type="entry name" value="P-loop containing nucleotide triphosphate hydrolases"/>
    <property type="match status" value="3"/>
</dbReference>
<dbReference type="Pfam" id="PF00580">
    <property type="entry name" value="UvrD-helicase"/>
    <property type="match status" value="2"/>
</dbReference>
<keyword evidence="14" id="KW-1185">Reference proteome</keyword>
<dbReference type="Proteomes" id="UP000469724">
    <property type="component" value="Unassembled WGS sequence"/>
</dbReference>
<evidence type="ECO:0000256" key="2">
    <source>
        <dbReference type="ARBA" id="ARBA00022801"/>
    </source>
</evidence>
<dbReference type="GO" id="GO:0005524">
    <property type="term" value="F:ATP binding"/>
    <property type="evidence" value="ECO:0007669"/>
    <property type="project" value="UniProtKB-UniRule"/>
</dbReference>